<gene>
    <name evidence="9" type="ORF">QBC32DRAFT_330610</name>
</gene>
<comment type="caution">
    <text evidence="9">The sequence shown here is derived from an EMBL/GenBank/DDBJ whole genome shotgun (WGS) entry which is preliminary data.</text>
</comment>
<dbReference type="GO" id="GO:0016020">
    <property type="term" value="C:membrane"/>
    <property type="evidence" value="ECO:0007669"/>
    <property type="project" value="UniProtKB-SubCell"/>
</dbReference>
<evidence type="ECO:0000256" key="4">
    <source>
        <dbReference type="ARBA" id="ARBA00023136"/>
    </source>
</evidence>
<evidence type="ECO:0000256" key="6">
    <source>
        <dbReference type="SAM" id="MobiDB-lite"/>
    </source>
</evidence>
<comment type="subcellular location">
    <subcellularLocation>
        <location evidence="1">Membrane</location>
        <topology evidence="1">Multi-pass membrane protein</topology>
    </subcellularLocation>
</comment>
<feature type="region of interest" description="Disordered" evidence="6">
    <location>
        <begin position="350"/>
        <end position="381"/>
    </location>
</feature>
<comment type="similarity">
    <text evidence="5">Belongs to the SAT4 family.</text>
</comment>
<dbReference type="InterPro" id="IPR052337">
    <property type="entry name" value="SAT4-like"/>
</dbReference>
<proteinExistence type="inferred from homology"/>
<evidence type="ECO:0000256" key="5">
    <source>
        <dbReference type="ARBA" id="ARBA00038359"/>
    </source>
</evidence>
<feature type="domain" description="Rhodopsin" evidence="8">
    <location>
        <begin position="55"/>
        <end position="299"/>
    </location>
</feature>
<feature type="transmembrane region" description="Helical" evidence="7">
    <location>
        <begin position="199"/>
        <end position="221"/>
    </location>
</feature>
<keyword evidence="10" id="KW-1185">Reference proteome</keyword>
<name>A0AAN6P2R9_9PEZI</name>
<feature type="region of interest" description="Disordered" evidence="6">
    <location>
        <begin position="313"/>
        <end position="338"/>
    </location>
</feature>
<feature type="transmembrane region" description="Helical" evidence="7">
    <location>
        <begin position="275"/>
        <end position="294"/>
    </location>
</feature>
<reference evidence="9" key="2">
    <citation type="submission" date="2023-06" db="EMBL/GenBank/DDBJ databases">
        <authorList>
            <consortium name="Lawrence Berkeley National Laboratory"/>
            <person name="Mondo S.J."/>
            <person name="Hensen N."/>
            <person name="Bonometti L."/>
            <person name="Westerberg I."/>
            <person name="Brannstrom I.O."/>
            <person name="Guillou S."/>
            <person name="Cros-Aarteil S."/>
            <person name="Calhoun S."/>
            <person name="Haridas S."/>
            <person name="Kuo A."/>
            <person name="Pangilinan J."/>
            <person name="Riley R."/>
            <person name="Labutti K."/>
            <person name="Andreopoulos B."/>
            <person name="Lipzen A."/>
            <person name="Chen C."/>
            <person name="Yanf M."/>
            <person name="Daum C."/>
            <person name="Ng V."/>
            <person name="Clum A."/>
            <person name="Steindorff A."/>
            <person name="Ohm R."/>
            <person name="Martin F."/>
            <person name="Silar P."/>
            <person name="Natvig D."/>
            <person name="Lalanne C."/>
            <person name="Gautier V."/>
            <person name="Ament-Velasquez S.L."/>
            <person name="Kruys A."/>
            <person name="Hutchinson M.I."/>
            <person name="Powell A.J."/>
            <person name="Barry K."/>
            <person name="Miller A.N."/>
            <person name="Grigoriev I.V."/>
            <person name="Debuchy R."/>
            <person name="Gladieux P."/>
            <person name="Thoren M.H."/>
            <person name="Johannesson H."/>
        </authorList>
    </citation>
    <scope>NUCLEOTIDE SEQUENCE</scope>
    <source>
        <strain evidence="9">CBS 626.80</strain>
    </source>
</reference>
<dbReference type="EMBL" id="MU859064">
    <property type="protein sequence ID" value="KAK3956665.1"/>
    <property type="molecule type" value="Genomic_DNA"/>
</dbReference>
<organism evidence="9 10">
    <name type="scientific">Pseudoneurospora amorphoporcata</name>
    <dbReference type="NCBI Taxonomy" id="241081"/>
    <lineage>
        <taxon>Eukaryota</taxon>
        <taxon>Fungi</taxon>
        <taxon>Dikarya</taxon>
        <taxon>Ascomycota</taxon>
        <taxon>Pezizomycotina</taxon>
        <taxon>Sordariomycetes</taxon>
        <taxon>Sordariomycetidae</taxon>
        <taxon>Sordariales</taxon>
        <taxon>Sordariaceae</taxon>
        <taxon>Pseudoneurospora</taxon>
    </lineage>
</organism>
<feature type="transmembrane region" description="Helical" evidence="7">
    <location>
        <begin position="116"/>
        <end position="141"/>
    </location>
</feature>
<sequence length="497" mass="54553">MHESRYGSEAYVLYRSEDKKTTPPPYGYLKNEDYGPSMLGAIWTTWSVAVVFVALRFWARSRVVNGLGASDWCILVSLIAAAGMSSSLTIEIASGLGKHEWNVDLKANYVPLMGGFWASVLLYFLSLAMTKISICLLYLTLFTVESARRATYAVLAIVCVTSAYTVLVIFTACVPLQDYWDPNKVRGPDTPANCHDTRWYWSCTGMTIITDFLIFLLPIPIVGPLKLPRRQKLFVIGIFGVGFVVCIISLVRLFYLYASQNIKVKDMTFSTGELTYWTALEVHIAIAVACVMTLKPLIVRFFPGFLDPRVNNDNSPEPGATGAPSAASSEPPLTVGRRPCRNAFGRPLSWIEAPDTSGQQQQSGPRPATTTMATAGDVPLSEMPVSGRERYQEFLHPDFPLSAAGRKSSDSRPSYEINTKTATTTRTTTYNTTTTLAESMKANSDTTSVSISCREEEDLSSTADLKGFVHAVHSHSDDVSVRTGTGDLGLEQAVRSM</sequence>
<accession>A0AAN6P2R9</accession>
<keyword evidence="4 7" id="KW-0472">Membrane</keyword>
<protein>
    <recommendedName>
        <fullName evidence="8">Rhodopsin domain-containing protein</fullName>
    </recommendedName>
</protein>
<evidence type="ECO:0000313" key="10">
    <source>
        <dbReference type="Proteomes" id="UP001303222"/>
    </source>
</evidence>
<evidence type="ECO:0000256" key="2">
    <source>
        <dbReference type="ARBA" id="ARBA00022692"/>
    </source>
</evidence>
<dbReference type="PANTHER" id="PTHR33048">
    <property type="entry name" value="PTH11-LIKE INTEGRAL MEMBRANE PROTEIN (AFU_ORTHOLOGUE AFUA_5G11245)"/>
    <property type="match status" value="1"/>
</dbReference>
<feature type="transmembrane region" description="Helical" evidence="7">
    <location>
        <begin position="153"/>
        <end position="179"/>
    </location>
</feature>
<evidence type="ECO:0000256" key="1">
    <source>
        <dbReference type="ARBA" id="ARBA00004141"/>
    </source>
</evidence>
<evidence type="ECO:0000256" key="7">
    <source>
        <dbReference type="SAM" id="Phobius"/>
    </source>
</evidence>
<feature type="transmembrane region" description="Helical" evidence="7">
    <location>
        <begin position="38"/>
        <end position="59"/>
    </location>
</feature>
<dbReference type="Pfam" id="PF20684">
    <property type="entry name" value="Fung_rhodopsin"/>
    <property type="match status" value="1"/>
</dbReference>
<evidence type="ECO:0000256" key="3">
    <source>
        <dbReference type="ARBA" id="ARBA00022989"/>
    </source>
</evidence>
<dbReference type="Proteomes" id="UP001303222">
    <property type="component" value="Unassembled WGS sequence"/>
</dbReference>
<feature type="compositionally biased region" description="Low complexity" evidence="6">
    <location>
        <begin position="315"/>
        <end position="332"/>
    </location>
</feature>
<feature type="transmembrane region" description="Helical" evidence="7">
    <location>
        <begin position="233"/>
        <end position="255"/>
    </location>
</feature>
<feature type="transmembrane region" description="Helical" evidence="7">
    <location>
        <begin position="71"/>
        <end position="96"/>
    </location>
</feature>
<dbReference type="PANTHER" id="PTHR33048:SF47">
    <property type="entry name" value="INTEGRAL MEMBRANE PROTEIN-RELATED"/>
    <property type="match status" value="1"/>
</dbReference>
<reference evidence="9" key="1">
    <citation type="journal article" date="2023" name="Mol. Phylogenet. Evol.">
        <title>Genome-scale phylogeny and comparative genomics of the fungal order Sordariales.</title>
        <authorList>
            <person name="Hensen N."/>
            <person name="Bonometti L."/>
            <person name="Westerberg I."/>
            <person name="Brannstrom I.O."/>
            <person name="Guillou S."/>
            <person name="Cros-Aarteil S."/>
            <person name="Calhoun S."/>
            <person name="Haridas S."/>
            <person name="Kuo A."/>
            <person name="Mondo S."/>
            <person name="Pangilinan J."/>
            <person name="Riley R."/>
            <person name="LaButti K."/>
            <person name="Andreopoulos B."/>
            <person name="Lipzen A."/>
            <person name="Chen C."/>
            <person name="Yan M."/>
            <person name="Daum C."/>
            <person name="Ng V."/>
            <person name="Clum A."/>
            <person name="Steindorff A."/>
            <person name="Ohm R.A."/>
            <person name="Martin F."/>
            <person name="Silar P."/>
            <person name="Natvig D.O."/>
            <person name="Lalanne C."/>
            <person name="Gautier V."/>
            <person name="Ament-Velasquez S.L."/>
            <person name="Kruys A."/>
            <person name="Hutchinson M.I."/>
            <person name="Powell A.J."/>
            <person name="Barry K."/>
            <person name="Miller A.N."/>
            <person name="Grigoriev I.V."/>
            <person name="Debuchy R."/>
            <person name="Gladieux P."/>
            <person name="Hiltunen Thoren M."/>
            <person name="Johannesson H."/>
        </authorList>
    </citation>
    <scope>NUCLEOTIDE SEQUENCE</scope>
    <source>
        <strain evidence="9">CBS 626.80</strain>
    </source>
</reference>
<feature type="compositionally biased region" description="Polar residues" evidence="6">
    <location>
        <begin position="356"/>
        <end position="373"/>
    </location>
</feature>
<dbReference type="InterPro" id="IPR049326">
    <property type="entry name" value="Rhodopsin_dom_fungi"/>
</dbReference>
<keyword evidence="2 7" id="KW-0812">Transmembrane</keyword>
<keyword evidence="3 7" id="KW-1133">Transmembrane helix</keyword>
<dbReference type="AlphaFoldDB" id="A0AAN6P2R9"/>
<evidence type="ECO:0000259" key="8">
    <source>
        <dbReference type="Pfam" id="PF20684"/>
    </source>
</evidence>
<evidence type="ECO:0000313" key="9">
    <source>
        <dbReference type="EMBL" id="KAK3956665.1"/>
    </source>
</evidence>